<evidence type="ECO:0000313" key="2">
    <source>
        <dbReference type="Proteomes" id="UP000280834"/>
    </source>
</evidence>
<name>A0A0R3R763_9BILA</name>
<proteinExistence type="predicted"/>
<dbReference type="Gene3D" id="1.20.190.20">
    <property type="entry name" value="14-3-3 domain"/>
    <property type="match status" value="1"/>
</dbReference>
<dbReference type="EMBL" id="UZAG01020536">
    <property type="protein sequence ID" value="VDO47027.1"/>
    <property type="molecule type" value="Genomic_DNA"/>
</dbReference>
<reference evidence="3" key="1">
    <citation type="submission" date="2017-02" db="UniProtKB">
        <authorList>
            <consortium name="WormBaseParasite"/>
        </authorList>
    </citation>
    <scope>IDENTIFICATION</scope>
</reference>
<organism evidence="3">
    <name type="scientific">Brugia timori</name>
    <dbReference type="NCBI Taxonomy" id="42155"/>
    <lineage>
        <taxon>Eukaryota</taxon>
        <taxon>Metazoa</taxon>
        <taxon>Ecdysozoa</taxon>
        <taxon>Nematoda</taxon>
        <taxon>Chromadorea</taxon>
        <taxon>Rhabditida</taxon>
        <taxon>Spirurina</taxon>
        <taxon>Spiruromorpha</taxon>
        <taxon>Filarioidea</taxon>
        <taxon>Onchocercidae</taxon>
        <taxon>Brugia</taxon>
    </lineage>
</organism>
<reference evidence="1 2" key="2">
    <citation type="submission" date="2018-11" db="EMBL/GenBank/DDBJ databases">
        <authorList>
            <consortium name="Pathogen Informatics"/>
        </authorList>
    </citation>
    <scope>NUCLEOTIDE SEQUENCE [LARGE SCALE GENOMIC DNA]</scope>
</reference>
<keyword evidence="2" id="KW-1185">Reference proteome</keyword>
<gene>
    <name evidence="1" type="ORF">BTMF_LOCUS13849</name>
</gene>
<dbReference type="SUPFAM" id="SSF48445">
    <property type="entry name" value="14-3-3 protein"/>
    <property type="match status" value="1"/>
</dbReference>
<protein>
    <submittedName>
        <fullName evidence="3">14_3_3 domain-containing protein</fullName>
    </submittedName>
</protein>
<dbReference type="WBParaSite" id="BTMF_0001586101-mRNA-1">
    <property type="protein sequence ID" value="BTMF_0001586101-mRNA-1"/>
    <property type="gene ID" value="BTMF_0001586101"/>
</dbReference>
<evidence type="ECO:0000313" key="3">
    <source>
        <dbReference type="WBParaSite" id="BTMF_0001586101-mRNA-1"/>
    </source>
</evidence>
<dbReference type="STRING" id="42155.A0A0R3R763"/>
<dbReference type="Proteomes" id="UP000280834">
    <property type="component" value="Unassembled WGS sequence"/>
</dbReference>
<sequence>MKENERAVAMNEGAQVVDRYNLMLRIRIANALSLFDDARQNFQILIGNYGKELTKEERNFFAVFYKSLLDKFRKEYNMYMDLQREIPRREILKHRILRDNMYRARYEVVTICKEVIVSCDLFYN</sequence>
<dbReference type="AlphaFoldDB" id="A0A0R3R763"/>
<accession>A0A0R3R763</accession>
<evidence type="ECO:0000313" key="1">
    <source>
        <dbReference type="EMBL" id="VDO47027.1"/>
    </source>
</evidence>
<dbReference type="InterPro" id="IPR036815">
    <property type="entry name" value="14-3-3_dom_sf"/>
</dbReference>